<accession>A0AAD7MHR4</accession>
<gene>
    <name evidence="2" type="ORF">B0H16DRAFT_1475759</name>
</gene>
<evidence type="ECO:0000313" key="2">
    <source>
        <dbReference type="EMBL" id="KAJ7718063.1"/>
    </source>
</evidence>
<feature type="region of interest" description="Disordered" evidence="1">
    <location>
        <begin position="125"/>
        <end position="157"/>
    </location>
</feature>
<comment type="caution">
    <text evidence="2">The sequence shown here is derived from an EMBL/GenBank/DDBJ whole genome shotgun (WGS) entry which is preliminary data.</text>
</comment>
<dbReference type="EMBL" id="JARKIB010000269">
    <property type="protein sequence ID" value="KAJ7718063.1"/>
    <property type="molecule type" value="Genomic_DNA"/>
</dbReference>
<proteinExistence type="predicted"/>
<protein>
    <submittedName>
        <fullName evidence="2">Uncharacterized protein</fullName>
    </submittedName>
</protein>
<evidence type="ECO:0000256" key="1">
    <source>
        <dbReference type="SAM" id="MobiDB-lite"/>
    </source>
</evidence>
<keyword evidence="3" id="KW-1185">Reference proteome</keyword>
<dbReference type="AlphaFoldDB" id="A0AAD7MHR4"/>
<organism evidence="2 3">
    <name type="scientific">Mycena metata</name>
    <dbReference type="NCBI Taxonomy" id="1033252"/>
    <lineage>
        <taxon>Eukaryota</taxon>
        <taxon>Fungi</taxon>
        <taxon>Dikarya</taxon>
        <taxon>Basidiomycota</taxon>
        <taxon>Agaricomycotina</taxon>
        <taxon>Agaricomycetes</taxon>
        <taxon>Agaricomycetidae</taxon>
        <taxon>Agaricales</taxon>
        <taxon>Marasmiineae</taxon>
        <taxon>Mycenaceae</taxon>
        <taxon>Mycena</taxon>
    </lineage>
</organism>
<name>A0AAD7MHR4_9AGAR</name>
<sequence>MEEVKEMEITEGAVGGIEITDGGADTDNAMEITGSGACTDNVMEGGGGEGEHNDEMHRILTSAISSALLESKKGACGLSFRSRSMFHTRGWLHPGVLILVAAVGVRERVFKSGVHPHGFILRLPGERREGNGGGGGRPHHRYESKHTPAVEPRGAQTYPSGRGWWTPMLREDNVHEFDSMEVWEAERGGSGADKMGSVGWPRGHEYDGTCIIEGLCNVIGSSGGILSLNTAVAGPGSLHCRVGVKMCQRVVEKASGGDIFKSSGSIKWCCQQDAP</sequence>
<reference evidence="2" key="1">
    <citation type="submission" date="2023-03" db="EMBL/GenBank/DDBJ databases">
        <title>Massive genome expansion in bonnet fungi (Mycena s.s.) driven by repeated elements and novel gene families across ecological guilds.</title>
        <authorList>
            <consortium name="Lawrence Berkeley National Laboratory"/>
            <person name="Harder C.B."/>
            <person name="Miyauchi S."/>
            <person name="Viragh M."/>
            <person name="Kuo A."/>
            <person name="Thoen E."/>
            <person name="Andreopoulos B."/>
            <person name="Lu D."/>
            <person name="Skrede I."/>
            <person name="Drula E."/>
            <person name="Henrissat B."/>
            <person name="Morin E."/>
            <person name="Kohler A."/>
            <person name="Barry K."/>
            <person name="LaButti K."/>
            <person name="Morin E."/>
            <person name="Salamov A."/>
            <person name="Lipzen A."/>
            <person name="Mereny Z."/>
            <person name="Hegedus B."/>
            <person name="Baldrian P."/>
            <person name="Stursova M."/>
            <person name="Weitz H."/>
            <person name="Taylor A."/>
            <person name="Grigoriev I.V."/>
            <person name="Nagy L.G."/>
            <person name="Martin F."/>
            <person name="Kauserud H."/>
        </authorList>
    </citation>
    <scope>NUCLEOTIDE SEQUENCE</scope>
    <source>
        <strain evidence="2">CBHHK182m</strain>
    </source>
</reference>
<dbReference type="Proteomes" id="UP001215598">
    <property type="component" value="Unassembled WGS sequence"/>
</dbReference>
<evidence type="ECO:0000313" key="3">
    <source>
        <dbReference type="Proteomes" id="UP001215598"/>
    </source>
</evidence>